<keyword evidence="11" id="KW-1185">Reference proteome</keyword>
<dbReference type="Gene3D" id="2.40.10.10">
    <property type="entry name" value="Trypsin-like serine proteases"/>
    <property type="match status" value="2"/>
</dbReference>
<dbReference type="GeneTree" id="ENSGT00940000163159"/>
<keyword evidence="1 7" id="KW-0645">Protease</keyword>
<accession>A0A286XGY8</accession>
<reference evidence="11" key="1">
    <citation type="journal article" date="2011" name="Nature">
        <title>A high-resolution map of human evolutionary constraint using 29 mammals.</title>
        <authorList>
            <person name="Lindblad-Toh K."/>
            <person name="Garber M."/>
            <person name="Zuk O."/>
            <person name="Lin M.F."/>
            <person name="Parker B.J."/>
            <person name="Washietl S."/>
            <person name="Kheradpour P."/>
            <person name="Ernst J."/>
            <person name="Jordan G."/>
            <person name="Mauceli E."/>
            <person name="Ward L.D."/>
            <person name="Lowe C.B."/>
            <person name="Holloway A.K."/>
            <person name="Clamp M."/>
            <person name="Gnerre S."/>
            <person name="Alfoldi J."/>
            <person name="Beal K."/>
            <person name="Chang J."/>
            <person name="Clawson H."/>
            <person name="Cuff J."/>
            <person name="Di Palma F."/>
            <person name="Fitzgerald S."/>
            <person name="Flicek P."/>
            <person name="Guttman M."/>
            <person name="Hubisz M.J."/>
            <person name="Jaffe D.B."/>
            <person name="Jungreis I."/>
            <person name="Kent W.J."/>
            <person name="Kostka D."/>
            <person name="Lara M."/>
            <person name="Martins A.L."/>
            <person name="Massingham T."/>
            <person name="Moltke I."/>
            <person name="Raney B.J."/>
            <person name="Rasmussen M.D."/>
            <person name="Robinson J."/>
            <person name="Stark A."/>
            <person name="Vilella A.J."/>
            <person name="Wen J."/>
            <person name="Xie X."/>
            <person name="Zody M.C."/>
            <person name="Baldwin J."/>
            <person name="Bloom T."/>
            <person name="Chin C.W."/>
            <person name="Heiman D."/>
            <person name="Nicol R."/>
            <person name="Nusbaum C."/>
            <person name="Young S."/>
            <person name="Wilkinson J."/>
            <person name="Worley K.C."/>
            <person name="Kovar C.L."/>
            <person name="Muzny D.M."/>
            <person name="Gibbs R.A."/>
            <person name="Cree A."/>
            <person name="Dihn H.H."/>
            <person name="Fowler G."/>
            <person name="Jhangiani S."/>
            <person name="Joshi V."/>
            <person name="Lee S."/>
            <person name="Lewis L.R."/>
            <person name="Nazareth L.V."/>
            <person name="Okwuonu G."/>
            <person name="Santibanez J."/>
            <person name="Warren W.C."/>
            <person name="Mardis E.R."/>
            <person name="Weinstock G.M."/>
            <person name="Wilson R.K."/>
            <person name="Delehaunty K."/>
            <person name="Dooling D."/>
            <person name="Fronik C."/>
            <person name="Fulton L."/>
            <person name="Fulton B."/>
            <person name="Graves T."/>
            <person name="Minx P."/>
            <person name="Sodergren E."/>
            <person name="Birney E."/>
            <person name="Margulies E.H."/>
            <person name="Herrero J."/>
            <person name="Green E.D."/>
            <person name="Haussler D."/>
            <person name="Siepel A."/>
            <person name="Goldman N."/>
            <person name="Pollard K.S."/>
            <person name="Pedersen J.S."/>
            <person name="Lander E.S."/>
            <person name="Kellis M."/>
        </authorList>
    </citation>
    <scope>NUCLEOTIDE SEQUENCE [LARGE SCALE GENOMIC DNA]</scope>
    <source>
        <strain evidence="11">2N</strain>
    </source>
</reference>
<dbReference type="FunCoup" id="A0A286XGY8">
    <property type="interactions" value="49"/>
</dbReference>
<dbReference type="InterPro" id="IPR033116">
    <property type="entry name" value="TRYPSIN_SER"/>
</dbReference>
<dbReference type="PANTHER" id="PTHR24253:SF144">
    <property type="entry name" value="CHYMOTRYPSIN-LIKE PROTEASE CTRL-1-RELATED"/>
    <property type="match status" value="1"/>
</dbReference>
<feature type="signal peptide" evidence="8">
    <location>
        <begin position="1"/>
        <end position="17"/>
    </location>
</feature>
<dbReference type="EMBL" id="AAKN02007389">
    <property type="status" value="NOT_ANNOTATED_CDS"/>
    <property type="molecule type" value="Genomic_DNA"/>
</dbReference>
<dbReference type="VEuPathDB" id="HostDB:ENSCPOG00000037807"/>
<evidence type="ECO:0000259" key="9">
    <source>
        <dbReference type="PROSITE" id="PS50240"/>
    </source>
</evidence>
<keyword evidence="3 7" id="KW-0378">Hydrolase</keyword>
<dbReference type="InterPro" id="IPR001254">
    <property type="entry name" value="Trypsin_dom"/>
</dbReference>
<dbReference type="PROSITE" id="PS00135">
    <property type="entry name" value="TRYPSIN_SER"/>
    <property type="match status" value="1"/>
</dbReference>
<dbReference type="STRING" id="10141.ENSCPOP00000024697"/>
<reference evidence="10" key="3">
    <citation type="submission" date="2025-09" db="UniProtKB">
        <authorList>
            <consortium name="Ensembl"/>
        </authorList>
    </citation>
    <scope>IDENTIFICATION</scope>
    <source>
        <strain evidence="10">2N</strain>
    </source>
</reference>
<evidence type="ECO:0000256" key="4">
    <source>
        <dbReference type="ARBA" id="ARBA00022825"/>
    </source>
</evidence>
<name>A0A286XGY8_CAVPO</name>
<dbReference type="SUPFAM" id="SSF50494">
    <property type="entry name" value="Trypsin-like serine proteases"/>
    <property type="match status" value="1"/>
</dbReference>
<dbReference type="Proteomes" id="UP000005447">
    <property type="component" value="Unassembled WGS sequence"/>
</dbReference>
<dbReference type="Ensembl" id="ENSCPOT00000045676.1">
    <property type="protein sequence ID" value="ENSCPOP00000024697.1"/>
    <property type="gene ID" value="ENSCPOG00000037807.1"/>
</dbReference>
<proteinExistence type="predicted"/>
<evidence type="ECO:0000313" key="10">
    <source>
        <dbReference type="Ensembl" id="ENSCPOP00000024697.1"/>
    </source>
</evidence>
<dbReference type="PANTHER" id="PTHR24253">
    <property type="entry name" value="TRANSMEMBRANE PROTEASE SERINE"/>
    <property type="match status" value="1"/>
</dbReference>
<dbReference type="FunFam" id="2.40.10.10:FF:000024">
    <property type="entry name" value="Serine protease 53"/>
    <property type="match status" value="1"/>
</dbReference>
<dbReference type="GO" id="GO:0004252">
    <property type="term" value="F:serine-type endopeptidase activity"/>
    <property type="evidence" value="ECO:0007669"/>
    <property type="project" value="InterPro"/>
</dbReference>
<evidence type="ECO:0000256" key="3">
    <source>
        <dbReference type="ARBA" id="ARBA00022801"/>
    </source>
</evidence>
<dbReference type="AlphaFoldDB" id="A0A286XGY8"/>
<dbReference type="InterPro" id="IPR018114">
    <property type="entry name" value="TRYPSIN_HIS"/>
</dbReference>
<dbReference type="PROSITE" id="PS50240">
    <property type="entry name" value="TRYPSIN_DOM"/>
    <property type="match status" value="1"/>
</dbReference>
<evidence type="ECO:0000256" key="2">
    <source>
        <dbReference type="ARBA" id="ARBA00022729"/>
    </source>
</evidence>
<sequence length="279" mass="30909">MWSLLFVILSLIGGSAPKPQAPAIERELVGIVGGHNAPKGKWPWQVSLQVYHYRLASWQHICGGSLIHPQWVLTAAHCFKNQNEDPSTYRIMAGDVYLYGGHKLLSVKQIIVHLDFVDVTLGADVALVQLAEPVQSSADVKPIKLTSLNHEVTQNAECWVTGWGRTSKNVLLPPPYHLQQVNVQVIETSDCEQLYQKTNRYGHHNRRIILDDMLCAGTEGHGPCFGDSGGPLVCKDSDSWILVGVVSWGHDCSWSNVPGIFAGVEFYVPWIKQHIQSSS</sequence>
<keyword evidence="6" id="KW-0325">Glycoprotein</keyword>
<evidence type="ECO:0000256" key="5">
    <source>
        <dbReference type="ARBA" id="ARBA00023157"/>
    </source>
</evidence>
<dbReference type="InParanoid" id="A0A286XGY8"/>
<dbReference type="PRINTS" id="PR00722">
    <property type="entry name" value="CHYMOTRYPSIN"/>
</dbReference>
<protein>
    <recommendedName>
        <fullName evidence="9">Peptidase S1 domain-containing protein</fullName>
    </recommendedName>
</protein>
<dbReference type="SMART" id="SM00020">
    <property type="entry name" value="Tryp_SPc"/>
    <property type="match status" value="1"/>
</dbReference>
<feature type="chain" id="PRO_5012673855" description="Peptidase S1 domain-containing protein" evidence="8">
    <location>
        <begin position="18"/>
        <end position="279"/>
    </location>
</feature>
<dbReference type="Bgee" id="ENSCPOG00000037807">
    <property type="expression patterns" value="Expressed in uterine cervix and 3 other cell types or tissues"/>
</dbReference>
<evidence type="ECO:0000313" key="11">
    <source>
        <dbReference type="Proteomes" id="UP000005447"/>
    </source>
</evidence>
<dbReference type="InterPro" id="IPR009003">
    <property type="entry name" value="Peptidase_S1_PA"/>
</dbReference>
<reference evidence="10" key="2">
    <citation type="submission" date="2025-08" db="UniProtKB">
        <authorList>
            <consortium name="Ensembl"/>
        </authorList>
    </citation>
    <scope>IDENTIFICATION</scope>
    <source>
        <strain evidence="10">2N</strain>
    </source>
</reference>
<feature type="domain" description="Peptidase S1" evidence="9">
    <location>
        <begin position="31"/>
        <end position="276"/>
    </location>
</feature>
<dbReference type="InterPro" id="IPR001314">
    <property type="entry name" value="Peptidase_S1A"/>
</dbReference>
<keyword evidence="2 8" id="KW-0732">Signal</keyword>
<dbReference type="CDD" id="cd00190">
    <property type="entry name" value="Tryp_SPc"/>
    <property type="match status" value="1"/>
</dbReference>
<gene>
    <name evidence="10" type="primary">LOC100724884</name>
</gene>
<dbReference type="PROSITE" id="PS00134">
    <property type="entry name" value="TRYPSIN_HIS"/>
    <property type="match status" value="1"/>
</dbReference>
<evidence type="ECO:0000256" key="6">
    <source>
        <dbReference type="ARBA" id="ARBA00023180"/>
    </source>
</evidence>
<keyword evidence="4 7" id="KW-0720">Serine protease</keyword>
<evidence type="ECO:0000256" key="1">
    <source>
        <dbReference type="ARBA" id="ARBA00022670"/>
    </source>
</evidence>
<evidence type="ECO:0000256" key="8">
    <source>
        <dbReference type="SAM" id="SignalP"/>
    </source>
</evidence>
<keyword evidence="5" id="KW-1015">Disulfide bond</keyword>
<evidence type="ECO:0000256" key="7">
    <source>
        <dbReference type="RuleBase" id="RU363034"/>
    </source>
</evidence>
<organism evidence="10 11">
    <name type="scientific">Cavia porcellus</name>
    <name type="common">Guinea pig</name>
    <dbReference type="NCBI Taxonomy" id="10141"/>
    <lineage>
        <taxon>Eukaryota</taxon>
        <taxon>Metazoa</taxon>
        <taxon>Chordata</taxon>
        <taxon>Craniata</taxon>
        <taxon>Vertebrata</taxon>
        <taxon>Euteleostomi</taxon>
        <taxon>Mammalia</taxon>
        <taxon>Eutheria</taxon>
        <taxon>Euarchontoglires</taxon>
        <taxon>Glires</taxon>
        <taxon>Rodentia</taxon>
        <taxon>Hystricomorpha</taxon>
        <taxon>Caviidae</taxon>
        <taxon>Cavia</taxon>
    </lineage>
</organism>
<dbReference type="InterPro" id="IPR043504">
    <property type="entry name" value="Peptidase_S1_PA_chymotrypsin"/>
</dbReference>
<dbReference type="GO" id="GO:0006508">
    <property type="term" value="P:proteolysis"/>
    <property type="evidence" value="ECO:0007669"/>
    <property type="project" value="UniProtKB-KW"/>
</dbReference>
<dbReference type="Pfam" id="PF00089">
    <property type="entry name" value="Trypsin"/>
    <property type="match status" value="1"/>
</dbReference>